<dbReference type="EMBL" id="CP010951">
    <property type="protein sequence ID" value="AMO23530.1"/>
    <property type="molecule type" value="Genomic_DNA"/>
</dbReference>
<protein>
    <submittedName>
        <fullName evidence="1">Short-chain dehydrogenase</fullName>
    </submittedName>
</protein>
<keyword evidence="2" id="KW-1185">Reference proteome</keyword>
<name>A0A127JU78_9BURK</name>
<dbReference type="Proteomes" id="UP000070433">
    <property type="component" value="Chromosome"/>
</dbReference>
<dbReference type="SUPFAM" id="SSF51735">
    <property type="entry name" value="NAD(P)-binding Rossmann-fold domains"/>
    <property type="match status" value="1"/>
</dbReference>
<dbReference type="PANTHER" id="PTHR45458">
    <property type="entry name" value="SHORT-CHAIN DEHYDROGENASE/REDUCTASE SDR"/>
    <property type="match status" value="1"/>
</dbReference>
<dbReference type="CDD" id="cd05325">
    <property type="entry name" value="carb_red_sniffer_like_SDR_c"/>
    <property type="match status" value="1"/>
</dbReference>
<dbReference type="InterPro" id="IPR002347">
    <property type="entry name" value="SDR_fam"/>
</dbReference>
<gene>
    <name evidence="1" type="ORF">UC35_12280</name>
</gene>
<evidence type="ECO:0000313" key="1">
    <source>
        <dbReference type="EMBL" id="AMO23530.1"/>
    </source>
</evidence>
<dbReference type="InterPro" id="IPR036291">
    <property type="entry name" value="NAD(P)-bd_dom_sf"/>
</dbReference>
<dbReference type="PATRIC" id="fig|94132.3.peg.2491"/>
<dbReference type="Pfam" id="PF00106">
    <property type="entry name" value="adh_short"/>
    <property type="match status" value="1"/>
</dbReference>
<dbReference type="InterPro" id="IPR052184">
    <property type="entry name" value="SDR_enzymes"/>
</dbReference>
<dbReference type="OrthoDB" id="5786478at2"/>
<organism evidence="1 2">
    <name type="scientific">Ramlibacter tataouinensis</name>
    <dbReference type="NCBI Taxonomy" id="94132"/>
    <lineage>
        <taxon>Bacteria</taxon>
        <taxon>Pseudomonadati</taxon>
        <taxon>Pseudomonadota</taxon>
        <taxon>Betaproteobacteria</taxon>
        <taxon>Burkholderiales</taxon>
        <taxon>Comamonadaceae</taxon>
        <taxon>Ramlibacter</taxon>
    </lineage>
</organism>
<dbReference type="AlphaFoldDB" id="A0A127JU78"/>
<dbReference type="PRINTS" id="PR00081">
    <property type="entry name" value="GDHRDH"/>
</dbReference>
<accession>A0A127JU78</accession>
<dbReference type="Gene3D" id="3.40.50.720">
    <property type="entry name" value="NAD(P)-binding Rossmann-like Domain"/>
    <property type="match status" value="1"/>
</dbReference>
<proteinExistence type="predicted"/>
<dbReference type="GO" id="GO:0016616">
    <property type="term" value="F:oxidoreductase activity, acting on the CH-OH group of donors, NAD or NADP as acceptor"/>
    <property type="evidence" value="ECO:0007669"/>
    <property type="project" value="TreeGrafter"/>
</dbReference>
<reference evidence="1 2" key="1">
    <citation type="journal article" date="2014" name="Int. J. Syst. Evol. Microbiol.">
        <title>Ramlibacter solisilvae sp. nov., isolated from forest soil, and emended description of the genus Ramlibacter.</title>
        <authorList>
            <person name="Lee H.J."/>
            <person name="Lee S.H."/>
            <person name="Lee S.S."/>
            <person name="Lee J.S."/>
            <person name="Kim Y."/>
            <person name="Kim S.C."/>
            <person name="Jeon C.O."/>
        </authorList>
    </citation>
    <scope>NUCLEOTIDE SEQUENCE [LARGE SCALE GENOMIC DNA]</scope>
    <source>
        <strain evidence="1 2">5-10</strain>
    </source>
</reference>
<dbReference type="PANTHER" id="PTHR45458:SF1">
    <property type="entry name" value="SHORT CHAIN DEHYDROGENASE"/>
    <property type="match status" value="1"/>
</dbReference>
<sequence length="222" mass="23714">MMTVLVLGASRGIGLEFARQYREAGERVIASARDEAGLARLHALGAETLRIDVSDAQSVSALGWQLDGEKIDLALYVAGVMSRGGATQPPAQGDFDRVMRTNVWGAMQAIPQVAPLVEAARGRFVFITSAMGRIADVSSSYSWVYRASKAALNMTVAAAQPDYPEAVFVAMSPGWVRTDMGGAGAPLALEVSVRAMREVIAGLSKKDQGTFLNYDGRPFDGW</sequence>
<dbReference type="RefSeq" id="WP_061499946.1">
    <property type="nucleotide sequence ID" value="NZ_CP010951.1"/>
</dbReference>
<evidence type="ECO:0000313" key="2">
    <source>
        <dbReference type="Proteomes" id="UP000070433"/>
    </source>
</evidence>
<dbReference type="NCBIfam" id="NF005403">
    <property type="entry name" value="PRK06953.1"/>
    <property type="match status" value="1"/>
</dbReference>